<name>A0A0M4N852_LEPIR</name>
<dbReference type="PATRIC" id="fig|1279460.3.peg.1816"/>
<dbReference type="Gene3D" id="3.40.50.2000">
    <property type="entry name" value="Glycogen Phosphorylase B"/>
    <property type="match status" value="2"/>
</dbReference>
<dbReference type="GO" id="GO:0016757">
    <property type="term" value="F:glycosyltransferase activity"/>
    <property type="evidence" value="ECO:0007669"/>
    <property type="project" value="InterPro"/>
</dbReference>
<dbReference type="GO" id="GO:0009103">
    <property type="term" value="P:lipopolysaccharide biosynthetic process"/>
    <property type="evidence" value="ECO:0007669"/>
    <property type="project" value="TreeGrafter"/>
</dbReference>
<organism evidence="3">
    <name type="scientific">Leptospira interrogans serovar Hardjo str. Norma</name>
    <dbReference type="NCBI Taxonomy" id="1279460"/>
    <lineage>
        <taxon>Bacteria</taxon>
        <taxon>Pseudomonadati</taxon>
        <taxon>Spirochaetota</taxon>
        <taxon>Spirochaetia</taxon>
        <taxon>Leptospirales</taxon>
        <taxon>Leptospiraceae</taxon>
        <taxon>Leptospira</taxon>
    </lineage>
</organism>
<accession>A0A0M4N852</accession>
<dbReference type="AlphaFoldDB" id="A0A0M4N852"/>
<evidence type="ECO:0000313" key="4">
    <source>
        <dbReference type="Proteomes" id="UP000056502"/>
    </source>
</evidence>
<dbReference type="SUPFAM" id="SSF53756">
    <property type="entry name" value="UDP-Glycosyltransferase/glycogen phosphorylase"/>
    <property type="match status" value="1"/>
</dbReference>
<proteinExistence type="predicted"/>
<evidence type="ECO:0000256" key="1">
    <source>
        <dbReference type="ARBA" id="ARBA00022679"/>
    </source>
</evidence>
<dbReference type="EMBL" id="CP012603">
    <property type="protein sequence ID" value="ALE38993.1"/>
    <property type="molecule type" value="Genomic_DNA"/>
</dbReference>
<dbReference type="InterPro" id="IPR001296">
    <property type="entry name" value="Glyco_trans_1"/>
</dbReference>
<dbReference type="CDD" id="cd03801">
    <property type="entry name" value="GT4_PimA-like"/>
    <property type="match status" value="1"/>
</dbReference>
<sequence length="365" mass="42033">MKSSYMKILYIAPLPPPINGHSLVSKEFYDSISAKHNVEVINLRKQSLKEGMDSIQRIVEILKVLARTFFKKSKTDAVYFTISESLAGNLKDVLIYMICFNLLPKMYIHLHGGSLKRLLFDKYPWVFILNRFFIKRVGGVILSGDSHLEIFRDYVDRKKISIIPNFAQDYLFLSEKTIRRKFDQPSPIRLLFISNMIPLKGYLILLEGFLALKADLQKKYVLEFAGRFDTEEERSIFEEKIKGKKNIRYHGLIDDTKKKELFEKAHIFCLPTMFFEGQPISILEAYAAGCAVITTGQSGILDIFTDQVNGFQIRENSPESLTKILSDLLVEQKSLLKIALYNNRSAVEKYRVVTYTSNLKKVIGL</sequence>
<gene>
    <name evidence="3" type="ORF">G436_1803</name>
</gene>
<feature type="domain" description="Glycosyl transferase family 1" evidence="2">
    <location>
        <begin position="178"/>
        <end position="337"/>
    </location>
</feature>
<reference evidence="3 4" key="1">
    <citation type="journal article" date="2015" name="Genome Announc.">
        <title>Whole-Genome Sequence of Leptospira interrogans Serovar Hardjo Subtype Hardjoprajitno Strain Norma, Isolated from Cattle in a Leptospirosis Outbreak in Brazil.</title>
        <authorList>
            <person name="Cosate M.R."/>
            <person name="Soares S.C."/>
            <person name="Mendes T.A."/>
            <person name="Raittz R.T."/>
            <person name="Moreira E.C."/>
            <person name="Leite R."/>
            <person name="Fernandes G.R."/>
            <person name="Haddad J.P."/>
            <person name="Ortega J.M."/>
        </authorList>
    </citation>
    <scope>NUCLEOTIDE SEQUENCE [LARGE SCALE GENOMIC DNA]</scope>
    <source>
        <strain evidence="3 4">Norma</strain>
    </source>
</reference>
<dbReference type="Pfam" id="PF00534">
    <property type="entry name" value="Glycos_transf_1"/>
    <property type="match status" value="1"/>
</dbReference>
<dbReference type="PANTHER" id="PTHR46401">
    <property type="entry name" value="GLYCOSYLTRANSFERASE WBBK-RELATED"/>
    <property type="match status" value="1"/>
</dbReference>
<keyword evidence="1 3" id="KW-0808">Transferase</keyword>
<dbReference type="PANTHER" id="PTHR46401:SF2">
    <property type="entry name" value="GLYCOSYLTRANSFERASE WBBK-RELATED"/>
    <property type="match status" value="1"/>
</dbReference>
<dbReference type="Proteomes" id="UP000056502">
    <property type="component" value="Chromosome I"/>
</dbReference>
<protein>
    <submittedName>
        <fullName evidence="3">Glycosyltransferase</fullName>
    </submittedName>
</protein>
<evidence type="ECO:0000259" key="2">
    <source>
        <dbReference type="Pfam" id="PF00534"/>
    </source>
</evidence>
<evidence type="ECO:0000313" key="3">
    <source>
        <dbReference type="EMBL" id="ALE38993.1"/>
    </source>
</evidence>